<proteinExistence type="predicted"/>
<dbReference type="AlphaFoldDB" id="A0A645GRP7"/>
<protein>
    <submittedName>
        <fullName evidence="1">Uncharacterized protein</fullName>
    </submittedName>
</protein>
<reference evidence="1" key="1">
    <citation type="submission" date="2019-08" db="EMBL/GenBank/DDBJ databases">
        <authorList>
            <person name="Kucharzyk K."/>
            <person name="Murdoch R.W."/>
            <person name="Higgins S."/>
            <person name="Loffler F."/>
        </authorList>
    </citation>
    <scope>NUCLEOTIDE SEQUENCE</scope>
</reference>
<evidence type="ECO:0000313" key="1">
    <source>
        <dbReference type="EMBL" id="MPN26303.1"/>
    </source>
</evidence>
<name>A0A645GRP7_9ZZZZ</name>
<organism evidence="1">
    <name type="scientific">bioreactor metagenome</name>
    <dbReference type="NCBI Taxonomy" id="1076179"/>
    <lineage>
        <taxon>unclassified sequences</taxon>
        <taxon>metagenomes</taxon>
        <taxon>ecological metagenomes</taxon>
    </lineage>
</organism>
<gene>
    <name evidence="1" type="ORF">SDC9_173727</name>
</gene>
<sequence length="65" mass="7230">MRRFHYQNKNLVNYFSCFGIGNIAVSSLKSFYLGGITAVNTAKYIIGNRNRLAATHPNDANSAFT</sequence>
<dbReference type="EMBL" id="VSSQ01075780">
    <property type="protein sequence ID" value="MPN26303.1"/>
    <property type="molecule type" value="Genomic_DNA"/>
</dbReference>
<accession>A0A645GRP7</accession>
<comment type="caution">
    <text evidence="1">The sequence shown here is derived from an EMBL/GenBank/DDBJ whole genome shotgun (WGS) entry which is preliminary data.</text>
</comment>